<keyword evidence="4" id="KW-1185">Reference proteome</keyword>
<dbReference type="PANTHER" id="PTHR42977:SF3">
    <property type="entry name" value="AB HYDROLASE-1 DOMAIN-CONTAINING PROTEIN"/>
    <property type="match status" value="1"/>
</dbReference>
<dbReference type="PRINTS" id="PR00412">
    <property type="entry name" value="EPOXHYDRLASE"/>
</dbReference>
<dbReference type="GO" id="GO:0018786">
    <property type="term" value="F:haloalkane dehalogenase activity"/>
    <property type="evidence" value="ECO:0007669"/>
    <property type="project" value="UniProtKB-EC"/>
</dbReference>
<protein>
    <submittedName>
        <fullName evidence="3">Haloalkane dehalogenase</fullName>
        <ecNumber evidence="3">3.8.1.5</ecNumber>
    </submittedName>
</protein>
<comment type="caution">
    <text evidence="3">The sequence shown here is derived from an EMBL/GenBank/DDBJ whole genome shotgun (WGS) entry which is preliminary data.</text>
</comment>
<evidence type="ECO:0000313" key="4">
    <source>
        <dbReference type="Proteomes" id="UP000548304"/>
    </source>
</evidence>
<dbReference type="GO" id="GO:0004301">
    <property type="term" value="F:epoxide hydrolase activity"/>
    <property type="evidence" value="ECO:0007669"/>
    <property type="project" value="TreeGrafter"/>
</dbReference>
<evidence type="ECO:0000313" key="3">
    <source>
        <dbReference type="EMBL" id="NYH78640.1"/>
    </source>
</evidence>
<dbReference type="EMBL" id="JACBYW010000003">
    <property type="protein sequence ID" value="NYH78640.1"/>
    <property type="molecule type" value="Genomic_DNA"/>
</dbReference>
<reference evidence="3 4" key="1">
    <citation type="submission" date="2020-07" db="EMBL/GenBank/DDBJ databases">
        <title>Genomic Encyclopedia of Type Strains, Phase III (KMG-III): the genomes of soil and plant-associated and newly described type strains.</title>
        <authorList>
            <person name="Whitman W."/>
        </authorList>
    </citation>
    <scope>NUCLEOTIDE SEQUENCE [LARGE SCALE GENOMIC DNA]</scope>
    <source>
        <strain evidence="3 4">CECT 8576</strain>
    </source>
</reference>
<name>A0A852YX98_9ACTN</name>
<dbReference type="NCBIfam" id="NF002043">
    <property type="entry name" value="PRK00870.1"/>
    <property type="match status" value="1"/>
</dbReference>
<dbReference type="PANTHER" id="PTHR42977">
    <property type="entry name" value="HYDROLASE-RELATED"/>
    <property type="match status" value="1"/>
</dbReference>
<organism evidence="3 4">
    <name type="scientific">Actinopolyspora biskrensis</name>
    <dbReference type="NCBI Taxonomy" id="1470178"/>
    <lineage>
        <taxon>Bacteria</taxon>
        <taxon>Bacillati</taxon>
        <taxon>Actinomycetota</taxon>
        <taxon>Actinomycetes</taxon>
        <taxon>Actinopolysporales</taxon>
        <taxon>Actinopolysporaceae</taxon>
        <taxon>Actinopolyspora</taxon>
    </lineage>
</organism>
<dbReference type="InterPro" id="IPR051340">
    <property type="entry name" value="Haloalkane_dehalogenase"/>
</dbReference>
<dbReference type="Pfam" id="PF00561">
    <property type="entry name" value="Abhydrolase_1"/>
    <property type="match status" value="1"/>
</dbReference>
<dbReference type="RefSeq" id="WP_179535115.1">
    <property type="nucleotide sequence ID" value="NZ_JACBYW010000003.1"/>
</dbReference>
<dbReference type="InterPro" id="IPR029058">
    <property type="entry name" value="AB_hydrolase_fold"/>
</dbReference>
<dbReference type="AlphaFoldDB" id="A0A852YX98"/>
<dbReference type="PRINTS" id="PR00111">
    <property type="entry name" value="ABHYDROLASE"/>
</dbReference>
<evidence type="ECO:0000256" key="1">
    <source>
        <dbReference type="ARBA" id="ARBA00022801"/>
    </source>
</evidence>
<evidence type="ECO:0000259" key="2">
    <source>
        <dbReference type="Pfam" id="PF00561"/>
    </source>
</evidence>
<dbReference type="SUPFAM" id="SSF53474">
    <property type="entry name" value="alpha/beta-Hydrolases"/>
    <property type="match status" value="1"/>
</dbReference>
<feature type="domain" description="AB hydrolase-1" evidence="2">
    <location>
        <begin position="47"/>
        <end position="285"/>
    </location>
</feature>
<dbReference type="InterPro" id="IPR000073">
    <property type="entry name" value="AB_hydrolase_1"/>
</dbReference>
<accession>A0A852YX98</accession>
<dbReference type="Proteomes" id="UP000548304">
    <property type="component" value="Unassembled WGS sequence"/>
</dbReference>
<keyword evidence="1 3" id="KW-0378">Hydrolase</keyword>
<sequence length="304" mass="32990">MRVLTTPEEAFERVPGFDYRPYYAEVPDQDGGTLRMSYIDEGPGLGPVVLLLHGEPSWSFLYRKVVPVLTAAGFRAVAPDLVGFGRSDKPLEPADHSYAGHVEWVRALAFDVLDLRGVTLVGQDWGGLIGLRLLAEHPERFSGAVAANTGMPTGDRDMPEVWWRFRRTVEKAANLDVGRLVEGGCARPMPGEVRAAYDAPFPDESYKAGPRAMPTLVPTTPDDPATEANRAAWRALAESRIPLLTAFGDSDPITGALGPVLRKKVPGADGQNHTTLENAGHFLQEDVGAELGEAVAEFVRRNHG</sequence>
<proteinExistence type="predicted"/>
<dbReference type="InterPro" id="IPR000639">
    <property type="entry name" value="Epox_hydrolase-like"/>
</dbReference>
<gene>
    <name evidence="3" type="ORF">FHR84_001965</name>
</gene>
<dbReference type="Gene3D" id="3.40.50.1820">
    <property type="entry name" value="alpha/beta hydrolase"/>
    <property type="match status" value="1"/>
</dbReference>
<dbReference type="EC" id="3.8.1.5" evidence="3"/>